<dbReference type="RefSeq" id="WP_204948771.1">
    <property type="nucleotide sequence ID" value="NZ_BSFF01000002.1"/>
</dbReference>
<dbReference type="SUPFAM" id="SSF53383">
    <property type="entry name" value="PLP-dependent transferases"/>
    <property type="match status" value="1"/>
</dbReference>
<reference evidence="6 7" key="2">
    <citation type="submission" date="2021-01" db="EMBL/GenBank/DDBJ databases">
        <title>Genomic Encyclopedia of Type Strains, Phase IV (KMG-IV): sequencing the most valuable type-strain genomes for metagenomic binning, comparative biology and taxonomic classification.</title>
        <authorList>
            <person name="Goeker M."/>
        </authorList>
    </citation>
    <scope>NUCLEOTIDE SEQUENCE [LARGE SCALE GENOMIC DNA]</scope>
    <source>
        <strain evidence="6 7">DSM 6130</strain>
    </source>
</reference>
<comment type="similarity">
    <text evidence="2 4">Belongs to the class-III pyridoxal-phosphate-dependent aminotransferase family.</text>
</comment>
<evidence type="ECO:0000256" key="4">
    <source>
        <dbReference type="RuleBase" id="RU003560"/>
    </source>
</evidence>
<dbReference type="InterPro" id="IPR005814">
    <property type="entry name" value="Aminotrans_3"/>
</dbReference>
<comment type="cofactor">
    <cofactor evidence="1">
        <name>pyridoxal 5'-phosphate</name>
        <dbReference type="ChEBI" id="CHEBI:597326"/>
    </cofactor>
</comment>
<evidence type="ECO:0000256" key="2">
    <source>
        <dbReference type="ARBA" id="ARBA00008954"/>
    </source>
</evidence>
<dbReference type="CDD" id="cd00610">
    <property type="entry name" value="OAT_like"/>
    <property type="match status" value="1"/>
</dbReference>
<dbReference type="PIRSF" id="PIRSF000521">
    <property type="entry name" value="Transaminase_4ab_Lys_Orn"/>
    <property type="match status" value="1"/>
</dbReference>
<dbReference type="GO" id="GO:0008483">
    <property type="term" value="F:transaminase activity"/>
    <property type="evidence" value="ECO:0007669"/>
    <property type="project" value="UniProtKB-KW"/>
</dbReference>
<dbReference type="InterPro" id="IPR015421">
    <property type="entry name" value="PyrdxlP-dep_Trfase_major"/>
</dbReference>
<evidence type="ECO:0000313" key="7">
    <source>
        <dbReference type="Proteomes" id="UP000758856"/>
    </source>
</evidence>
<dbReference type="PANTHER" id="PTHR45688">
    <property type="match status" value="1"/>
</dbReference>
<dbReference type="AlphaFoldDB" id="A0A9W6IU48"/>
<dbReference type="PROSITE" id="PS00600">
    <property type="entry name" value="AA_TRANSFER_CLASS_3"/>
    <property type="match status" value="1"/>
</dbReference>
<dbReference type="Proteomes" id="UP001143400">
    <property type="component" value="Unassembled WGS sequence"/>
</dbReference>
<keyword evidence="3 4" id="KW-0663">Pyridoxal phosphate</keyword>
<dbReference type="PANTHER" id="PTHR45688:SF13">
    <property type="entry name" value="ALANINE--GLYOXYLATE AMINOTRANSFERASE 2-LIKE"/>
    <property type="match status" value="1"/>
</dbReference>
<evidence type="ECO:0000256" key="3">
    <source>
        <dbReference type="ARBA" id="ARBA00022898"/>
    </source>
</evidence>
<dbReference type="Proteomes" id="UP000758856">
    <property type="component" value="Unassembled WGS sequence"/>
</dbReference>
<dbReference type="EMBL" id="BSFF01000002">
    <property type="protein sequence ID" value="GLK55624.1"/>
    <property type="molecule type" value="Genomic_DNA"/>
</dbReference>
<evidence type="ECO:0000256" key="1">
    <source>
        <dbReference type="ARBA" id="ARBA00001933"/>
    </source>
</evidence>
<keyword evidence="5" id="KW-0032">Aminotransferase</keyword>
<organism evidence="5 8">
    <name type="scientific">Methylopila capsulata</name>
    <dbReference type="NCBI Taxonomy" id="61654"/>
    <lineage>
        <taxon>Bacteria</taxon>
        <taxon>Pseudomonadati</taxon>
        <taxon>Pseudomonadota</taxon>
        <taxon>Alphaproteobacteria</taxon>
        <taxon>Hyphomicrobiales</taxon>
        <taxon>Methylopilaceae</taxon>
        <taxon>Methylopila</taxon>
    </lineage>
</organism>
<reference evidence="5" key="1">
    <citation type="journal article" date="2014" name="Int. J. Syst. Evol. Microbiol.">
        <title>Complete genome sequence of Corynebacterium casei LMG S-19264T (=DSM 44701T), isolated from a smear-ripened cheese.</title>
        <authorList>
            <consortium name="US DOE Joint Genome Institute (JGI-PGF)"/>
            <person name="Walter F."/>
            <person name="Albersmeier A."/>
            <person name="Kalinowski J."/>
            <person name="Ruckert C."/>
        </authorList>
    </citation>
    <scope>NUCLEOTIDE SEQUENCE</scope>
    <source>
        <strain evidence="5">VKM B-1606</strain>
    </source>
</reference>
<keyword evidence="7" id="KW-1185">Reference proteome</keyword>
<comment type="caution">
    <text evidence="5">The sequence shown here is derived from an EMBL/GenBank/DDBJ whole genome shotgun (WGS) entry which is preliminary data.</text>
</comment>
<protein>
    <submittedName>
        <fullName evidence="6">4-aminobutyrate aminotransferase-like enzyme</fullName>
    </submittedName>
    <submittedName>
        <fullName evidence="5">Aspartate aminotransferase family protein</fullName>
    </submittedName>
</protein>
<dbReference type="InterPro" id="IPR015424">
    <property type="entry name" value="PyrdxlP-dep_Trfase"/>
</dbReference>
<accession>A0A9W6IU48</accession>
<dbReference type="GO" id="GO:0030170">
    <property type="term" value="F:pyridoxal phosphate binding"/>
    <property type="evidence" value="ECO:0007669"/>
    <property type="project" value="InterPro"/>
</dbReference>
<reference evidence="5" key="3">
    <citation type="submission" date="2023-01" db="EMBL/GenBank/DDBJ databases">
        <authorList>
            <person name="Sun Q."/>
            <person name="Evtushenko L."/>
        </authorList>
    </citation>
    <scope>NUCLEOTIDE SEQUENCE</scope>
    <source>
        <strain evidence="5">VKM B-1606</strain>
    </source>
</reference>
<gene>
    <name evidence="5" type="ORF">GCM10008170_16430</name>
    <name evidence="6" type="ORF">JOD31_000543</name>
</gene>
<dbReference type="InterPro" id="IPR049704">
    <property type="entry name" value="Aminotrans_3_PPA_site"/>
</dbReference>
<dbReference type="Gene3D" id="3.40.640.10">
    <property type="entry name" value="Type I PLP-dependent aspartate aminotransferase-like (Major domain)"/>
    <property type="match status" value="1"/>
</dbReference>
<evidence type="ECO:0000313" key="8">
    <source>
        <dbReference type="Proteomes" id="UP001143400"/>
    </source>
</evidence>
<name>A0A9W6IU48_9HYPH</name>
<dbReference type="Pfam" id="PF00202">
    <property type="entry name" value="Aminotran_3"/>
    <property type="match status" value="1"/>
</dbReference>
<proteinExistence type="inferred from homology"/>
<dbReference type="Gene3D" id="3.90.1150.10">
    <property type="entry name" value="Aspartate Aminotransferase, domain 1"/>
    <property type="match status" value="1"/>
</dbReference>
<dbReference type="EMBL" id="JAFBCY010000001">
    <property type="protein sequence ID" value="MBM7850331.1"/>
    <property type="molecule type" value="Genomic_DNA"/>
</dbReference>
<keyword evidence="5" id="KW-0808">Transferase</keyword>
<dbReference type="InterPro" id="IPR015422">
    <property type="entry name" value="PyrdxlP-dep_Trfase_small"/>
</dbReference>
<sequence length="450" mass="47120">MTTPANSRTADAAPAASRQILALNAFDAARPSDLPPETAALVARRQRSFGPTSVLFYDRPLHVVSADGVWLQEADGKRYLDVYNNVPSVGHCNPRVAAAVAKQVATLNIHTRYLYDVVHTYAERLLATFPEGLDKVAFTCTGSESNDLALRIATAATGKRGFVVTEMAYHGNTTAVTDVSPSSRPGQPLAPHVRAIPAPFGPGDVAGRFAADLEAAIADLEASGHGFAGLLVDTIFSSDGVAADPAGFLAPAVEATRRAGGLFIADEVQPGFGRTGAAMWGFQRHSVTPDVVTMGKPMGNGIPIGGVVARLDLMQRFAASVGYFNTFGGNPVASAAALAVLQEIEERGLVANAADVGGYMLARLKALGQRHGEIGEARGAGLYLGVEFVADGAPAPEIASYVINALRGRRILIGAAGRYGNVLKIRPPLIFERAHADMLVEALDDALASR</sequence>
<evidence type="ECO:0000313" key="5">
    <source>
        <dbReference type="EMBL" id="GLK55624.1"/>
    </source>
</evidence>
<evidence type="ECO:0000313" key="6">
    <source>
        <dbReference type="EMBL" id="MBM7850331.1"/>
    </source>
</evidence>